<feature type="region of interest" description="Disordered" evidence="1">
    <location>
        <begin position="1"/>
        <end position="26"/>
    </location>
</feature>
<dbReference type="AlphaFoldDB" id="A0A1A8JP19"/>
<organism evidence="2">
    <name type="scientific">Nothobranchius kuhntae</name>
    <name type="common">Beira killifish</name>
    <dbReference type="NCBI Taxonomy" id="321403"/>
    <lineage>
        <taxon>Eukaryota</taxon>
        <taxon>Metazoa</taxon>
        <taxon>Chordata</taxon>
        <taxon>Craniata</taxon>
        <taxon>Vertebrata</taxon>
        <taxon>Euteleostomi</taxon>
        <taxon>Actinopterygii</taxon>
        <taxon>Neopterygii</taxon>
        <taxon>Teleostei</taxon>
        <taxon>Neoteleostei</taxon>
        <taxon>Acanthomorphata</taxon>
        <taxon>Ovalentaria</taxon>
        <taxon>Atherinomorphae</taxon>
        <taxon>Cyprinodontiformes</taxon>
        <taxon>Nothobranchiidae</taxon>
        <taxon>Nothobranchius</taxon>
    </lineage>
</organism>
<reference evidence="2" key="1">
    <citation type="submission" date="2016-05" db="EMBL/GenBank/DDBJ databases">
        <authorList>
            <person name="Lavstsen T."/>
            <person name="Jespersen J.S."/>
        </authorList>
    </citation>
    <scope>NUCLEOTIDE SEQUENCE</scope>
    <source>
        <tissue evidence="2">Brain</tissue>
    </source>
</reference>
<proteinExistence type="predicted"/>
<feature type="non-terminal residue" evidence="2">
    <location>
        <position position="77"/>
    </location>
</feature>
<protein>
    <submittedName>
        <fullName evidence="2">Uncharacterized protein</fullName>
    </submittedName>
</protein>
<reference evidence="2" key="2">
    <citation type="submission" date="2016-06" db="EMBL/GenBank/DDBJ databases">
        <title>The genome of a short-lived fish provides insights into sex chromosome evolution and the genetic control of aging.</title>
        <authorList>
            <person name="Reichwald K."/>
            <person name="Felder M."/>
            <person name="Petzold A."/>
            <person name="Koch P."/>
            <person name="Groth M."/>
            <person name="Platzer M."/>
        </authorList>
    </citation>
    <scope>NUCLEOTIDE SEQUENCE</scope>
    <source>
        <tissue evidence="2">Brain</tissue>
    </source>
</reference>
<feature type="non-terminal residue" evidence="2">
    <location>
        <position position="1"/>
    </location>
</feature>
<evidence type="ECO:0000313" key="2">
    <source>
        <dbReference type="EMBL" id="SBR21816.1"/>
    </source>
</evidence>
<sequence length="77" mass="8547">RKNKYKYEKIQKPRVPPSNCTGPCLSTNPSSGTPLVPEMAQKLILTCYEGPVKLPRSSDSGNGPRVVRKSVILFFKL</sequence>
<gene>
    <name evidence="2" type="primary">Nfu_g_1_005832</name>
</gene>
<accession>A0A1A8JP19</accession>
<name>A0A1A8JP19_NOTKU</name>
<feature type="compositionally biased region" description="Basic and acidic residues" evidence="1">
    <location>
        <begin position="1"/>
        <end position="11"/>
    </location>
</feature>
<dbReference type="EMBL" id="HAEE01001796">
    <property type="protein sequence ID" value="SBR21816.1"/>
    <property type="molecule type" value="Transcribed_RNA"/>
</dbReference>
<evidence type="ECO:0000256" key="1">
    <source>
        <dbReference type="SAM" id="MobiDB-lite"/>
    </source>
</evidence>